<dbReference type="PANTHER" id="PTHR43845:SF1">
    <property type="entry name" value="BLR5969 PROTEIN"/>
    <property type="match status" value="1"/>
</dbReference>
<gene>
    <name evidence="1" type="ORF">PG999_014139</name>
</gene>
<accession>A0AAW0QH97</accession>
<evidence type="ECO:0000313" key="1">
    <source>
        <dbReference type="EMBL" id="KAK8096117.1"/>
    </source>
</evidence>
<proteinExistence type="predicted"/>
<dbReference type="AlphaFoldDB" id="A0AAW0QH97"/>
<evidence type="ECO:0008006" key="3">
    <source>
        <dbReference type="Google" id="ProtNLM"/>
    </source>
</evidence>
<sequence length="371" mass="40551">MIYTKYIATERLIHDTSPQNTYRNSAYTSVTGGGGNSKPLFFATDAFENRRQRAQFGQFLRNLGLIQPGDWVLTTHVGGDLYRSLDLMLEITENAGATSLAAGHLMPTARVVQLLQDFHINVLTGDGSQIVQVVHFISSLRTGRDKISLEKLIYTSESLTPVQKSYIRGVLGAVKICSILGSAEAGPYGASSPDLTQDDPSTSYTDFILDTRTTLIEVFPLSFSDAGGGCPSPLGPGKTGLIAQTSLARLRNPLVRYVTGDIGSIQPLPAQAHALIPKSERAHMRVLRLHGRDACSSFTWDGEYIELDKLAAMLARADLGILQWQVVLDRMMPSNETSLEIRLLCVRAEEENHGAEKAVAAHIRNFFTSTL</sequence>
<dbReference type="Proteomes" id="UP001392437">
    <property type="component" value="Unassembled WGS sequence"/>
</dbReference>
<name>A0AAW0QH97_9PEZI</name>
<reference evidence="1 2" key="1">
    <citation type="submission" date="2023-01" db="EMBL/GenBank/DDBJ databases">
        <title>Analysis of 21 Apiospora genomes using comparative genomics revels a genus with tremendous synthesis potential of carbohydrate active enzymes and secondary metabolites.</title>
        <authorList>
            <person name="Sorensen T."/>
        </authorList>
    </citation>
    <scope>NUCLEOTIDE SEQUENCE [LARGE SCALE GENOMIC DNA]</scope>
    <source>
        <strain evidence="1 2">CBS 117206</strain>
    </source>
</reference>
<dbReference type="Gene3D" id="3.40.50.12780">
    <property type="entry name" value="N-terminal domain of ligase-like"/>
    <property type="match status" value="1"/>
</dbReference>
<dbReference type="InterPro" id="IPR042099">
    <property type="entry name" value="ANL_N_sf"/>
</dbReference>
<dbReference type="PANTHER" id="PTHR43845">
    <property type="entry name" value="BLR5969 PROTEIN"/>
    <property type="match status" value="1"/>
</dbReference>
<dbReference type="SUPFAM" id="SSF56801">
    <property type="entry name" value="Acetyl-CoA synthetase-like"/>
    <property type="match status" value="1"/>
</dbReference>
<keyword evidence="2" id="KW-1185">Reference proteome</keyword>
<dbReference type="EMBL" id="JAQQWP010000011">
    <property type="protein sequence ID" value="KAK8096117.1"/>
    <property type="molecule type" value="Genomic_DNA"/>
</dbReference>
<protein>
    <recommendedName>
        <fullName evidence="3">AMP-binding enzyme</fullName>
    </recommendedName>
</protein>
<evidence type="ECO:0000313" key="2">
    <source>
        <dbReference type="Proteomes" id="UP001392437"/>
    </source>
</evidence>
<comment type="caution">
    <text evidence="1">The sequence shown here is derived from an EMBL/GenBank/DDBJ whole genome shotgun (WGS) entry which is preliminary data.</text>
</comment>
<organism evidence="1 2">
    <name type="scientific">Apiospora kogelbergensis</name>
    <dbReference type="NCBI Taxonomy" id="1337665"/>
    <lineage>
        <taxon>Eukaryota</taxon>
        <taxon>Fungi</taxon>
        <taxon>Dikarya</taxon>
        <taxon>Ascomycota</taxon>
        <taxon>Pezizomycotina</taxon>
        <taxon>Sordariomycetes</taxon>
        <taxon>Xylariomycetidae</taxon>
        <taxon>Amphisphaeriales</taxon>
        <taxon>Apiosporaceae</taxon>
        <taxon>Apiospora</taxon>
    </lineage>
</organism>